<evidence type="ECO:0000313" key="3">
    <source>
        <dbReference type="EMBL" id="RFA08316.1"/>
    </source>
</evidence>
<keyword evidence="4" id="KW-1185">Reference proteome</keyword>
<gene>
    <name evidence="3" type="ORF">B7R54_03060</name>
</gene>
<dbReference type="PANTHER" id="PTHR37422:SF13">
    <property type="entry name" value="LIPOPOLYSACCHARIDE BIOSYNTHESIS PROTEIN PA4999-RELATED"/>
    <property type="match status" value="1"/>
</dbReference>
<organism evidence="3 4">
    <name type="scientific">Subtercola boreus</name>
    <dbReference type="NCBI Taxonomy" id="120213"/>
    <lineage>
        <taxon>Bacteria</taxon>
        <taxon>Bacillati</taxon>
        <taxon>Actinomycetota</taxon>
        <taxon>Actinomycetes</taxon>
        <taxon>Micrococcales</taxon>
        <taxon>Microbacteriaceae</taxon>
        <taxon>Subtercola</taxon>
    </lineage>
</organism>
<accession>A0A3E0VEG5</accession>
<keyword evidence="2" id="KW-0812">Transmembrane</keyword>
<dbReference type="Proteomes" id="UP000256486">
    <property type="component" value="Unassembled WGS sequence"/>
</dbReference>
<dbReference type="InterPro" id="IPR051533">
    <property type="entry name" value="WaaL-like"/>
</dbReference>
<dbReference type="RefSeq" id="WP_116413726.1">
    <property type="nucleotide sequence ID" value="NZ_NBWZ01000001.1"/>
</dbReference>
<feature type="transmembrane region" description="Helical" evidence="2">
    <location>
        <begin position="28"/>
        <end position="45"/>
    </location>
</feature>
<dbReference type="PANTHER" id="PTHR37422">
    <property type="entry name" value="TEICHURONIC ACID BIOSYNTHESIS PROTEIN TUAE"/>
    <property type="match status" value="1"/>
</dbReference>
<feature type="region of interest" description="Disordered" evidence="1">
    <location>
        <begin position="447"/>
        <end position="476"/>
    </location>
</feature>
<evidence type="ECO:0000256" key="1">
    <source>
        <dbReference type="SAM" id="MobiDB-lite"/>
    </source>
</evidence>
<feature type="transmembrane region" description="Helical" evidence="2">
    <location>
        <begin position="422"/>
        <end position="441"/>
    </location>
</feature>
<protein>
    <recommendedName>
        <fullName evidence="5">O-antigen ligase domain-containing protein</fullName>
    </recommendedName>
</protein>
<keyword evidence="2" id="KW-0472">Membrane</keyword>
<feature type="transmembrane region" description="Helical" evidence="2">
    <location>
        <begin position="367"/>
        <end position="391"/>
    </location>
</feature>
<feature type="transmembrane region" description="Helical" evidence="2">
    <location>
        <begin position="104"/>
        <end position="126"/>
    </location>
</feature>
<reference evidence="3 4" key="1">
    <citation type="submission" date="2017-04" db="EMBL/GenBank/DDBJ databases">
        <title>Comparative genome analysis of Subtercola boreus.</title>
        <authorList>
            <person name="Cho Y.-J."/>
            <person name="Cho A."/>
            <person name="Kim O.-S."/>
            <person name="Lee J.-I."/>
        </authorList>
    </citation>
    <scope>NUCLEOTIDE SEQUENCE [LARGE SCALE GENOMIC DNA]</scope>
    <source>
        <strain evidence="3 4">K300</strain>
    </source>
</reference>
<feature type="transmembrane region" description="Helical" evidence="2">
    <location>
        <begin position="245"/>
        <end position="276"/>
    </location>
</feature>
<feature type="transmembrane region" description="Helical" evidence="2">
    <location>
        <begin position="5"/>
        <end position="22"/>
    </location>
</feature>
<feature type="transmembrane region" description="Helical" evidence="2">
    <location>
        <begin position="183"/>
        <end position="200"/>
    </location>
</feature>
<feature type="transmembrane region" description="Helical" evidence="2">
    <location>
        <begin position="159"/>
        <end position="177"/>
    </location>
</feature>
<feature type="transmembrane region" description="Helical" evidence="2">
    <location>
        <begin position="75"/>
        <end position="92"/>
    </location>
</feature>
<dbReference type="OrthoDB" id="4377026at2"/>
<feature type="transmembrane region" description="Helical" evidence="2">
    <location>
        <begin position="221"/>
        <end position="239"/>
    </location>
</feature>
<feature type="transmembrane region" description="Helical" evidence="2">
    <location>
        <begin position="132"/>
        <end position="152"/>
    </location>
</feature>
<comment type="caution">
    <text evidence="3">The sequence shown here is derived from an EMBL/GenBank/DDBJ whole genome shotgun (WGS) entry which is preliminary data.</text>
</comment>
<keyword evidence="2" id="KW-1133">Transmembrane helix</keyword>
<feature type="transmembrane region" description="Helical" evidence="2">
    <location>
        <begin position="52"/>
        <end position="69"/>
    </location>
</feature>
<evidence type="ECO:0008006" key="5">
    <source>
        <dbReference type="Google" id="ProtNLM"/>
    </source>
</evidence>
<evidence type="ECO:0000256" key="2">
    <source>
        <dbReference type="SAM" id="Phobius"/>
    </source>
</evidence>
<proteinExistence type="predicted"/>
<dbReference type="AlphaFoldDB" id="A0A3E0VEG5"/>
<feature type="transmembrane region" description="Helical" evidence="2">
    <location>
        <begin position="398"/>
        <end position="416"/>
    </location>
</feature>
<feature type="transmembrane region" description="Helical" evidence="2">
    <location>
        <begin position="285"/>
        <end position="305"/>
    </location>
</feature>
<dbReference type="EMBL" id="NBWZ01000001">
    <property type="protein sequence ID" value="RFA08316.1"/>
    <property type="molecule type" value="Genomic_DNA"/>
</dbReference>
<sequence>MRRRILVIAAMLAGAVILFLALRQGTFISIAVGLVVMALPIVVLLGIRRPTVYGWAFGIVLGLAPFATLPGTGTQLVFFLALAFIIVAIVHAGERERGPRTSTIGIWMGLTIAACLISMIATFTGAESLNQWARWALASVLVCFGVWMSPTLRLALSRAFVVGACGGAVLSIVLSVVDKTGAFVQGLTVIGYGGAGSPIVRTVEVSGSLSVRATGLYTDPNTAGLFFFMALAVAAYVFAGRLRVLAMIVLVVGIAATLSRSAIISVIFAVVIILLIQNQSAVRRLIIGIVSAVAIGFLALTPSIAGRITGSFSNSDKGALDRIAAFQNYPGQLEGHWIFGRGWALREFVDSSYGYLVNHVANTPLLVVYRGGIFAGLAFLALLIVGLAVAVRGLRSTEIGFGMMGAAFFGLVLIAFQLDFPVVTVPPLTMAFSILLMNLGVAGRESPGVPPGIHSPSAARTRTRTRTPQRQGALTS</sequence>
<evidence type="ECO:0000313" key="4">
    <source>
        <dbReference type="Proteomes" id="UP000256486"/>
    </source>
</evidence>
<name>A0A3E0VEG5_9MICO</name>